<evidence type="ECO:0000256" key="1">
    <source>
        <dbReference type="SAM" id="SignalP"/>
    </source>
</evidence>
<proteinExistence type="predicted"/>
<gene>
    <name evidence="3" type="ORF">Pr1d_04700</name>
</gene>
<dbReference type="InterPro" id="IPR013424">
    <property type="entry name" value="Ice-binding_C"/>
</dbReference>
<accession>A0A5B9Q678</accession>
<dbReference type="NCBIfam" id="TIGR02595">
    <property type="entry name" value="PEP_CTERM"/>
    <property type="match status" value="1"/>
</dbReference>
<dbReference type="KEGG" id="bgok:Pr1d_04700"/>
<evidence type="ECO:0000313" key="4">
    <source>
        <dbReference type="Proteomes" id="UP000323917"/>
    </source>
</evidence>
<dbReference type="OrthoDB" id="9820062at2"/>
<feature type="domain" description="Ice-binding protein C-terminal" evidence="2">
    <location>
        <begin position="236"/>
        <end position="257"/>
    </location>
</feature>
<organism evidence="3 4">
    <name type="scientific">Bythopirellula goksoeyrii</name>
    <dbReference type="NCBI Taxonomy" id="1400387"/>
    <lineage>
        <taxon>Bacteria</taxon>
        <taxon>Pseudomonadati</taxon>
        <taxon>Planctomycetota</taxon>
        <taxon>Planctomycetia</taxon>
        <taxon>Pirellulales</taxon>
        <taxon>Lacipirellulaceae</taxon>
        <taxon>Bythopirellula</taxon>
    </lineage>
</organism>
<keyword evidence="1" id="KW-0732">Signal</keyword>
<dbReference type="RefSeq" id="WP_148072008.1">
    <property type="nucleotide sequence ID" value="NZ_CP042913.1"/>
</dbReference>
<dbReference type="EMBL" id="CP042913">
    <property type="protein sequence ID" value="QEG33209.1"/>
    <property type="molecule type" value="Genomic_DNA"/>
</dbReference>
<reference evidence="3 4" key="1">
    <citation type="submission" date="2019-08" db="EMBL/GenBank/DDBJ databases">
        <title>Deep-cultivation of Planctomycetes and their phenomic and genomic characterization uncovers novel biology.</title>
        <authorList>
            <person name="Wiegand S."/>
            <person name="Jogler M."/>
            <person name="Boedeker C."/>
            <person name="Pinto D."/>
            <person name="Vollmers J."/>
            <person name="Rivas-Marin E."/>
            <person name="Kohn T."/>
            <person name="Peeters S.H."/>
            <person name="Heuer A."/>
            <person name="Rast P."/>
            <person name="Oberbeckmann S."/>
            <person name="Bunk B."/>
            <person name="Jeske O."/>
            <person name="Meyerdierks A."/>
            <person name="Storesund J.E."/>
            <person name="Kallscheuer N."/>
            <person name="Luecker S."/>
            <person name="Lage O.M."/>
            <person name="Pohl T."/>
            <person name="Merkel B.J."/>
            <person name="Hornburger P."/>
            <person name="Mueller R.-W."/>
            <person name="Bruemmer F."/>
            <person name="Labrenz M."/>
            <person name="Spormann A.M."/>
            <person name="Op den Camp H."/>
            <person name="Overmann J."/>
            <person name="Amann R."/>
            <person name="Jetten M.S.M."/>
            <person name="Mascher T."/>
            <person name="Medema M.H."/>
            <person name="Devos D.P."/>
            <person name="Kaster A.-K."/>
            <person name="Ovreas L."/>
            <person name="Rohde M."/>
            <person name="Galperin M.Y."/>
            <person name="Jogler C."/>
        </authorList>
    </citation>
    <scope>NUCLEOTIDE SEQUENCE [LARGE SCALE GENOMIC DNA]</scope>
    <source>
        <strain evidence="3 4">Pr1d</strain>
    </source>
</reference>
<evidence type="ECO:0000259" key="2">
    <source>
        <dbReference type="Pfam" id="PF07589"/>
    </source>
</evidence>
<feature type="chain" id="PRO_5022995662" description="Ice-binding protein C-terminal domain-containing protein" evidence="1">
    <location>
        <begin position="23"/>
        <end position="258"/>
    </location>
</feature>
<feature type="signal peptide" evidence="1">
    <location>
        <begin position="1"/>
        <end position="22"/>
    </location>
</feature>
<sequence length="258" mass="27226" precursor="true">MTKKFWFVLSAAVLLVAPIAQATTSISYFQQIDPAVATHIDATDYSAAGLNIGQDGYLFFNFGATTPNTNSPVGQDAANTLPSWLSVDFDPNSPDYSFGDDLGAEAFSEGGNTPWNFLTLPDGTNGLSGALVDPQAANNSNNAIKNIGVVGNPPPAFWLHVVADNTNGQYSSMNRIRAREDVSGLDVNLRNLTFNGIADVYSYYYEGVAVGDILKLQLNSGVAGVNASIGGIMVDAVPEPSSIALLGLALGFGLLRRR</sequence>
<dbReference type="AlphaFoldDB" id="A0A5B9Q678"/>
<evidence type="ECO:0000313" key="3">
    <source>
        <dbReference type="EMBL" id="QEG33209.1"/>
    </source>
</evidence>
<dbReference type="Proteomes" id="UP000323917">
    <property type="component" value="Chromosome"/>
</dbReference>
<protein>
    <recommendedName>
        <fullName evidence="2">Ice-binding protein C-terminal domain-containing protein</fullName>
    </recommendedName>
</protein>
<dbReference type="Pfam" id="PF07589">
    <property type="entry name" value="PEP-CTERM"/>
    <property type="match status" value="1"/>
</dbReference>
<keyword evidence="4" id="KW-1185">Reference proteome</keyword>
<name>A0A5B9Q678_9BACT</name>